<name>A0A7I7XPN4_9MYCO</name>
<dbReference type="AlphaFoldDB" id="A0A7I7XPN4"/>
<organism evidence="1 2">
    <name type="scientific">Mycolicibacterium madagascariense</name>
    <dbReference type="NCBI Taxonomy" id="212765"/>
    <lineage>
        <taxon>Bacteria</taxon>
        <taxon>Bacillati</taxon>
        <taxon>Actinomycetota</taxon>
        <taxon>Actinomycetes</taxon>
        <taxon>Mycobacteriales</taxon>
        <taxon>Mycobacteriaceae</taxon>
        <taxon>Mycolicibacterium</taxon>
    </lineage>
</organism>
<dbReference type="EMBL" id="AP022611">
    <property type="protein sequence ID" value="BBZ31208.1"/>
    <property type="molecule type" value="Genomic_DNA"/>
</dbReference>
<dbReference type="KEGG" id="mmag:MMAD_55030"/>
<sequence>MDGGIDVQRRPERSSPRELVRLHKLAERLMYAGSGFDVHNRSQDQESALCRTTRTRRLLMFMSCYGTNALAMRYRLQ</sequence>
<dbReference type="Proteomes" id="UP000466517">
    <property type="component" value="Plasmid pJCM13574"/>
</dbReference>
<protein>
    <submittedName>
        <fullName evidence="1">Uncharacterized protein</fullName>
    </submittedName>
</protein>
<evidence type="ECO:0000313" key="2">
    <source>
        <dbReference type="Proteomes" id="UP000466517"/>
    </source>
</evidence>
<accession>A0A7I7XPN4</accession>
<evidence type="ECO:0000313" key="1">
    <source>
        <dbReference type="EMBL" id="BBZ31208.1"/>
    </source>
</evidence>
<proteinExistence type="predicted"/>
<geneLocation type="plasmid" evidence="2">
    <name>pjcm13574 dna</name>
</geneLocation>
<reference evidence="1 2" key="1">
    <citation type="journal article" date="2019" name="Emerg. Microbes Infect.">
        <title>Comprehensive subspecies identification of 175 nontuberculous mycobacteria species based on 7547 genomic profiles.</title>
        <authorList>
            <person name="Matsumoto Y."/>
            <person name="Kinjo T."/>
            <person name="Motooka D."/>
            <person name="Nabeya D."/>
            <person name="Jung N."/>
            <person name="Uechi K."/>
            <person name="Horii T."/>
            <person name="Iida T."/>
            <person name="Fujita J."/>
            <person name="Nakamura S."/>
        </authorList>
    </citation>
    <scope>NUCLEOTIDE SEQUENCE [LARGE SCALE GENOMIC DNA]</scope>
    <source>
        <strain evidence="1 2">JCM 13574</strain>
        <plasmid evidence="2">pjcm13574 dna</plasmid>
    </source>
</reference>
<gene>
    <name evidence="1" type="ORF">MMAD_55030</name>
</gene>
<keyword evidence="1" id="KW-0614">Plasmid</keyword>
<keyword evidence="2" id="KW-1185">Reference proteome</keyword>